<dbReference type="EMBL" id="JAAGWY010000005">
    <property type="protein sequence ID" value="NEN07808.1"/>
    <property type="molecule type" value="Genomic_DNA"/>
</dbReference>
<organism evidence="1 2">
    <name type="scientific">Leifsonia tongyongensis</name>
    <dbReference type="NCBI Taxonomy" id="1268043"/>
    <lineage>
        <taxon>Bacteria</taxon>
        <taxon>Bacillati</taxon>
        <taxon>Actinomycetota</taxon>
        <taxon>Actinomycetes</taxon>
        <taxon>Micrococcales</taxon>
        <taxon>Microbacteriaceae</taxon>
        <taxon>Leifsonia</taxon>
    </lineage>
</organism>
<dbReference type="RefSeq" id="WP_163291293.1">
    <property type="nucleotide sequence ID" value="NZ_JAAGWY010000005.1"/>
</dbReference>
<reference evidence="1 2" key="1">
    <citation type="journal article" date="2014" name="J. Microbiol.">
        <title>Diaminobutyricibacter tongyongensis gen. nov., sp. nov. and Homoserinibacter gongjuensis gen. nov., sp. nov. belong to the family Microbacteriaceae.</title>
        <authorList>
            <person name="Kim S.J."/>
            <person name="Ahn J.H."/>
            <person name="Weon H.Y."/>
            <person name="Hamada M."/>
            <person name="Suzuki K."/>
            <person name="Kwon S.W."/>
        </authorList>
    </citation>
    <scope>NUCLEOTIDE SEQUENCE [LARGE SCALE GENOMIC DNA]</scope>
    <source>
        <strain evidence="1 2">NBRC 108724</strain>
    </source>
</reference>
<accession>A0A6L9Y3I2</accession>
<protein>
    <submittedName>
        <fullName evidence="1">Uncharacterized protein</fullName>
    </submittedName>
</protein>
<keyword evidence="2" id="KW-1185">Reference proteome</keyword>
<dbReference type="Proteomes" id="UP000474967">
    <property type="component" value="Unassembled WGS sequence"/>
</dbReference>
<name>A0A6L9Y3I2_9MICO</name>
<comment type="caution">
    <text evidence="1">The sequence shown here is derived from an EMBL/GenBank/DDBJ whole genome shotgun (WGS) entry which is preliminary data.</text>
</comment>
<gene>
    <name evidence="1" type="ORF">G3T36_18285</name>
</gene>
<sequence length="146" mass="15248">MRREIAIAALVAVLGVCLAGCGANFHLGSGIAYPQASLPPCAVVSSPAPVPVEKLREIPTCDIGGQQILFPDGYIMTAPSYGAMSGSSTCTPRPSPNPKGKVDCGGKYESANLGIWGVDAIYISPDGKHRTYWGTPTAVKKEKEAR</sequence>
<evidence type="ECO:0000313" key="1">
    <source>
        <dbReference type="EMBL" id="NEN07808.1"/>
    </source>
</evidence>
<dbReference type="AlphaFoldDB" id="A0A6L9Y3I2"/>
<proteinExistence type="predicted"/>
<evidence type="ECO:0000313" key="2">
    <source>
        <dbReference type="Proteomes" id="UP000474967"/>
    </source>
</evidence>